<dbReference type="InterPro" id="IPR050360">
    <property type="entry name" value="MFS_Sugar_Transporters"/>
</dbReference>
<dbReference type="PROSITE" id="PS00216">
    <property type="entry name" value="SUGAR_TRANSPORT_1"/>
    <property type="match status" value="1"/>
</dbReference>
<feature type="transmembrane region" description="Helical" evidence="11">
    <location>
        <begin position="233"/>
        <end position="253"/>
    </location>
</feature>
<comment type="similarity">
    <text evidence="2 9">Belongs to the major facilitator superfamily. Sugar transporter (TC 2.A.1.1) family.</text>
</comment>
<feature type="transmembrane region" description="Helical" evidence="11">
    <location>
        <begin position="164"/>
        <end position="187"/>
    </location>
</feature>
<reference evidence="13 14" key="1">
    <citation type="submission" date="2024-03" db="EMBL/GenBank/DDBJ databases">
        <title>Genome-scale model development and genomic sequencing of the oleaginous clade Lipomyces.</title>
        <authorList>
            <consortium name="Lawrence Berkeley National Laboratory"/>
            <person name="Czajka J.J."/>
            <person name="Han Y."/>
            <person name="Kim J."/>
            <person name="Mondo S.J."/>
            <person name="Hofstad B.A."/>
            <person name="Robles A."/>
            <person name="Haridas S."/>
            <person name="Riley R."/>
            <person name="LaButti K."/>
            <person name="Pangilinan J."/>
            <person name="Andreopoulos W."/>
            <person name="Lipzen A."/>
            <person name="Yan J."/>
            <person name="Wang M."/>
            <person name="Ng V."/>
            <person name="Grigoriev I.V."/>
            <person name="Spatafora J.W."/>
            <person name="Magnuson J.K."/>
            <person name="Baker S.E."/>
            <person name="Pomraning K.R."/>
        </authorList>
    </citation>
    <scope>NUCLEOTIDE SEQUENCE [LARGE SCALE GENOMIC DNA]</scope>
    <source>
        <strain evidence="13 14">Phaff 52-87</strain>
    </source>
</reference>
<feature type="region of interest" description="Disordered" evidence="10">
    <location>
        <begin position="9"/>
        <end position="29"/>
    </location>
</feature>
<feature type="transmembrane region" description="Helical" evidence="11">
    <location>
        <begin position="427"/>
        <end position="454"/>
    </location>
</feature>
<feature type="transmembrane region" description="Helical" evidence="11">
    <location>
        <begin position="326"/>
        <end position="344"/>
    </location>
</feature>
<accession>A0ABR1FCP6</accession>
<feature type="domain" description="Major facilitator superfamily (MFS) profile" evidence="12">
    <location>
        <begin position="65"/>
        <end position="520"/>
    </location>
</feature>
<proteinExistence type="inferred from homology"/>
<keyword evidence="4 11" id="KW-0812">Transmembrane</keyword>
<keyword evidence="14" id="KW-1185">Reference proteome</keyword>
<evidence type="ECO:0000256" key="2">
    <source>
        <dbReference type="ARBA" id="ARBA00010992"/>
    </source>
</evidence>
<evidence type="ECO:0000259" key="12">
    <source>
        <dbReference type="PROSITE" id="PS50850"/>
    </source>
</evidence>
<keyword evidence="6 11" id="KW-1133">Transmembrane helix</keyword>
<feature type="transmembrane region" description="Helical" evidence="11">
    <location>
        <begin position="199"/>
        <end position="221"/>
    </location>
</feature>
<dbReference type="GeneID" id="90040308"/>
<evidence type="ECO:0000256" key="10">
    <source>
        <dbReference type="SAM" id="MobiDB-lite"/>
    </source>
</evidence>
<organism evidence="13 14">
    <name type="scientific">Myxozyma melibiosi</name>
    <dbReference type="NCBI Taxonomy" id="54550"/>
    <lineage>
        <taxon>Eukaryota</taxon>
        <taxon>Fungi</taxon>
        <taxon>Dikarya</taxon>
        <taxon>Ascomycota</taxon>
        <taxon>Saccharomycotina</taxon>
        <taxon>Lipomycetes</taxon>
        <taxon>Lipomycetales</taxon>
        <taxon>Lipomycetaceae</taxon>
        <taxon>Myxozyma</taxon>
    </lineage>
</organism>
<dbReference type="PRINTS" id="PR00171">
    <property type="entry name" value="SUGRTRNSPORT"/>
</dbReference>
<dbReference type="PANTHER" id="PTHR48022:SF34">
    <property type="entry name" value="MAJOR FACILITATOR SUPERFAMILY (MFS) PROFILE DOMAIN-CONTAINING PROTEIN-RELATED"/>
    <property type="match status" value="1"/>
</dbReference>
<feature type="transmembrane region" description="Helical" evidence="11">
    <location>
        <begin position="364"/>
        <end position="386"/>
    </location>
</feature>
<feature type="transmembrane region" description="Helical" evidence="11">
    <location>
        <begin position="109"/>
        <end position="131"/>
    </location>
</feature>
<sequence>MARQVRLLQTDDIDDDDDVRSPSPSSDSASFIHEHEAAGFLGTTTEDSSSHPAPKEVYNWRPYVLALSAAMGSAMFGYDTAFIGGTIALPSFAHKFGLEDATGNALAGIEARIVSTFQVGCFFGSILVYYFNEFHGRRNTLILAGLLFDCGAIMQLLSNGNLDYIYLGRGLTGLAVGSSSLVIPVYISECAPPAIRGRLVGIFEIVLQSFLVVGFWVNYGVNEHISGLSDTQWRIPVSLQLVPGTLLVIAMSFQPESPRWLIRAGKTSQARKVLSYIRNLPADHEYVVWEVESVLNQIEHESYTGADGSLKDKLKSIMLPGKRNRLILGCSMMILQNLSGTNALNYYSTTIFRSIGFSGTSVGLLATGVYGFFKCITTIFFTFFVIERIGRRNSLIYGGIGTMVAMFYLAFFGAVSGSFDGHAERNASAYVAIFMVYFFAVTFTLSWSGIPWIFAAEVFPASVRSVCVSMTTSSQWVGQFMIVYSTPYLMENIKWGTFLVFGISLFFGVVFVFLWVPETKGMTLEEMDIMFELETTDGREMREQAEAIIAHEREVLTMSDRQTVGAIKLGDEFAV</sequence>
<feature type="transmembrane region" description="Helical" evidence="11">
    <location>
        <begin position="495"/>
        <end position="516"/>
    </location>
</feature>
<dbReference type="SUPFAM" id="SSF103473">
    <property type="entry name" value="MFS general substrate transporter"/>
    <property type="match status" value="1"/>
</dbReference>
<keyword evidence="7 11" id="KW-0472">Membrane</keyword>
<dbReference type="PROSITE" id="PS00217">
    <property type="entry name" value="SUGAR_TRANSPORT_2"/>
    <property type="match status" value="1"/>
</dbReference>
<dbReference type="RefSeq" id="XP_064770656.1">
    <property type="nucleotide sequence ID" value="XM_064914796.1"/>
</dbReference>
<dbReference type="InterPro" id="IPR003663">
    <property type="entry name" value="Sugar/inositol_transpt"/>
</dbReference>
<feature type="transmembrane region" description="Helical" evidence="11">
    <location>
        <begin position="140"/>
        <end position="158"/>
    </location>
</feature>
<evidence type="ECO:0000256" key="7">
    <source>
        <dbReference type="ARBA" id="ARBA00023136"/>
    </source>
</evidence>
<keyword evidence="3 9" id="KW-0813">Transport</keyword>
<dbReference type="PROSITE" id="PS50850">
    <property type="entry name" value="MFS"/>
    <property type="match status" value="1"/>
</dbReference>
<dbReference type="Proteomes" id="UP001498771">
    <property type="component" value="Unassembled WGS sequence"/>
</dbReference>
<name>A0ABR1FCP6_9ASCO</name>
<feature type="transmembrane region" description="Helical" evidence="11">
    <location>
        <begin position="395"/>
        <end position="415"/>
    </location>
</feature>
<evidence type="ECO:0000256" key="11">
    <source>
        <dbReference type="SAM" id="Phobius"/>
    </source>
</evidence>
<evidence type="ECO:0000256" key="6">
    <source>
        <dbReference type="ARBA" id="ARBA00022989"/>
    </source>
</evidence>
<comment type="caution">
    <text evidence="13">The sequence shown here is derived from an EMBL/GenBank/DDBJ whole genome shotgun (WGS) entry which is preliminary data.</text>
</comment>
<evidence type="ECO:0000256" key="8">
    <source>
        <dbReference type="ARBA" id="ARBA00043213"/>
    </source>
</evidence>
<keyword evidence="5" id="KW-0672">Quinate metabolism</keyword>
<dbReference type="InterPro" id="IPR005828">
    <property type="entry name" value="MFS_sugar_transport-like"/>
</dbReference>
<evidence type="ECO:0000256" key="3">
    <source>
        <dbReference type="ARBA" id="ARBA00022448"/>
    </source>
</evidence>
<feature type="transmembrane region" description="Helical" evidence="11">
    <location>
        <begin position="63"/>
        <end position="89"/>
    </location>
</feature>
<dbReference type="PANTHER" id="PTHR48022">
    <property type="entry name" value="PLASTIDIC GLUCOSE TRANSPORTER 4"/>
    <property type="match status" value="1"/>
</dbReference>
<protein>
    <recommendedName>
        <fullName evidence="8">Quinate transporter</fullName>
    </recommendedName>
</protein>
<dbReference type="InterPro" id="IPR020846">
    <property type="entry name" value="MFS_dom"/>
</dbReference>
<evidence type="ECO:0000256" key="5">
    <source>
        <dbReference type="ARBA" id="ARBA00022911"/>
    </source>
</evidence>
<evidence type="ECO:0000313" key="14">
    <source>
        <dbReference type="Proteomes" id="UP001498771"/>
    </source>
</evidence>
<evidence type="ECO:0000313" key="13">
    <source>
        <dbReference type="EMBL" id="KAK7207623.1"/>
    </source>
</evidence>
<dbReference type="InterPro" id="IPR005829">
    <property type="entry name" value="Sugar_transporter_CS"/>
</dbReference>
<gene>
    <name evidence="13" type="ORF">BZA70DRAFT_305816</name>
</gene>
<dbReference type="Gene3D" id="1.20.1250.20">
    <property type="entry name" value="MFS general substrate transporter like domains"/>
    <property type="match status" value="1"/>
</dbReference>
<comment type="subcellular location">
    <subcellularLocation>
        <location evidence="1">Membrane</location>
        <topology evidence="1">Multi-pass membrane protein</topology>
    </subcellularLocation>
</comment>
<dbReference type="NCBIfam" id="TIGR00879">
    <property type="entry name" value="SP"/>
    <property type="match status" value="1"/>
</dbReference>
<evidence type="ECO:0000256" key="1">
    <source>
        <dbReference type="ARBA" id="ARBA00004141"/>
    </source>
</evidence>
<dbReference type="InterPro" id="IPR036259">
    <property type="entry name" value="MFS_trans_sf"/>
</dbReference>
<dbReference type="Pfam" id="PF00083">
    <property type="entry name" value="Sugar_tr"/>
    <property type="match status" value="1"/>
</dbReference>
<evidence type="ECO:0000256" key="9">
    <source>
        <dbReference type="RuleBase" id="RU003346"/>
    </source>
</evidence>
<dbReference type="EMBL" id="JBBJBU010000001">
    <property type="protein sequence ID" value="KAK7207623.1"/>
    <property type="molecule type" value="Genomic_DNA"/>
</dbReference>
<evidence type="ECO:0000256" key="4">
    <source>
        <dbReference type="ARBA" id="ARBA00022692"/>
    </source>
</evidence>